<proteinExistence type="predicted"/>
<gene>
    <name evidence="1" type="ORF">ODALV1_LOCUS16989</name>
</gene>
<dbReference type="SUPFAM" id="SSF52047">
    <property type="entry name" value="RNI-like"/>
    <property type="match status" value="1"/>
</dbReference>
<comment type="caution">
    <text evidence="1">The sequence shown here is derived from an EMBL/GenBank/DDBJ whole genome shotgun (WGS) entry which is preliminary data.</text>
</comment>
<reference evidence="1 2" key="1">
    <citation type="submission" date="2024-08" db="EMBL/GenBank/DDBJ databases">
        <authorList>
            <person name="Cucini C."/>
            <person name="Frati F."/>
        </authorList>
    </citation>
    <scope>NUCLEOTIDE SEQUENCE [LARGE SCALE GENOMIC DNA]</scope>
</reference>
<organism evidence="1 2">
    <name type="scientific">Orchesella dallaii</name>
    <dbReference type="NCBI Taxonomy" id="48710"/>
    <lineage>
        <taxon>Eukaryota</taxon>
        <taxon>Metazoa</taxon>
        <taxon>Ecdysozoa</taxon>
        <taxon>Arthropoda</taxon>
        <taxon>Hexapoda</taxon>
        <taxon>Collembola</taxon>
        <taxon>Entomobryomorpha</taxon>
        <taxon>Entomobryoidea</taxon>
        <taxon>Orchesellidae</taxon>
        <taxon>Orchesellinae</taxon>
        <taxon>Orchesella</taxon>
    </lineage>
</organism>
<evidence type="ECO:0008006" key="3">
    <source>
        <dbReference type="Google" id="ProtNLM"/>
    </source>
</evidence>
<keyword evidence="2" id="KW-1185">Reference proteome</keyword>
<dbReference type="Proteomes" id="UP001642540">
    <property type="component" value="Unassembled WGS sequence"/>
</dbReference>
<name>A0ABP1R130_9HEXA</name>
<sequence length="423" mass="49227">MLQKIFETMIQPENYERSNLSYLNCRQVCSRWRSVMDNELEKNALSIWKTIMRPVSSIGLEAEPPNTGCIYVLKREDRFKPVEIVFLPPPLCVLSFREKGNPFPSKCLKLTAARVDDEDWEDPTRVLIPAWSKSSRTIGIIPFFSKVGEYLTSLILKAVTLTPETLIGILENTPNIKALSLIKVLLVVELDKINCAHLPALPDLHHVRLFLKRHYDPRYSYEFSSDLNRVYDWILAPYKKQLLTLDIYRQGGIAIEANFANLERLFVSHVVDPTFLEPTLFKYPRLKSLFLTKIQIRFEQNRMQWLKQHISPYAKTLSELHLDYHPTKPELQRGPWFQLSKKSVPKETSKVVFSKMKTLAISFLYFSEEVEAIKDLIKWFPNLEKLTFLVSSYTNAVAFEKIVNEAEFRKVCPKLDLIIARLI</sequence>
<protein>
    <recommendedName>
        <fullName evidence="3">F-box domain-containing protein</fullName>
    </recommendedName>
</protein>
<evidence type="ECO:0000313" key="1">
    <source>
        <dbReference type="EMBL" id="CAL8115728.1"/>
    </source>
</evidence>
<dbReference type="EMBL" id="CAXLJM020000051">
    <property type="protein sequence ID" value="CAL8115728.1"/>
    <property type="molecule type" value="Genomic_DNA"/>
</dbReference>
<evidence type="ECO:0000313" key="2">
    <source>
        <dbReference type="Proteomes" id="UP001642540"/>
    </source>
</evidence>
<accession>A0ABP1R130</accession>